<organism evidence="1">
    <name type="scientific">termite gut metagenome</name>
    <dbReference type="NCBI Taxonomy" id="433724"/>
    <lineage>
        <taxon>unclassified sequences</taxon>
        <taxon>metagenomes</taxon>
        <taxon>organismal metagenomes</taxon>
    </lineage>
</organism>
<proteinExistence type="predicted"/>
<accession>A0A5J4R4K2</accession>
<feature type="non-terminal residue" evidence="1">
    <location>
        <position position="190"/>
    </location>
</feature>
<comment type="caution">
    <text evidence="1">The sequence shown here is derived from an EMBL/GenBank/DDBJ whole genome shotgun (WGS) entry which is preliminary data.</text>
</comment>
<name>A0A5J4R4K2_9ZZZZ</name>
<sequence>MNNYFIKRIFLWSVIVLTASYSKPEQLCFDNRTLWYDTDGNVINGEKKPKLIADTDEIVRFELISCADTILHRNMPDCHDIRYGFEGGRVVKVGNTYHWITAEMVGDPLWVNMRLGHWTSVNGIDWQRQSTIYTSDGDYTGTSQRAAVFGPMTVFVEEDNRWHLVYVCYKAKPNEPNIFWCNYDGIIQHA</sequence>
<dbReference type="Gene3D" id="2.115.10.20">
    <property type="entry name" value="Glycosyl hydrolase domain, family 43"/>
    <property type="match status" value="1"/>
</dbReference>
<evidence type="ECO:0000313" key="1">
    <source>
        <dbReference type="EMBL" id="KAA6328244.1"/>
    </source>
</evidence>
<dbReference type="AlphaFoldDB" id="A0A5J4R4K2"/>
<protein>
    <submittedName>
        <fullName evidence="1">Uncharacterized protein</fullName>
    </submittedName>
</protein>
<gene>
    <name evidence="1" type="ORF">EZS27_022845</name>
</gene>
<dbReference type="SUPFAM" id="SSF75005">
    <property type="entry name" value="Arabinanase/levansucrase/invertase"/>
    <property type="match status" value="1"/>
</dbReference>
<reference evidence="1" key="1">
    <citation type="submission" date="2019-03" db="EMBL/GenBank/DDBJ databases">
        <title>Single cell metagenomics reveals metabolic interactions within the superorganism composed of flagellate Streblomastix strix and complex community of Bacteroidetes bacteria on its surface.</title>
        <authorList>
            <person name="Treitli S.C."/>
            <person name="Kolisko M."/>
            <person name="Husnik F."/>
            <person name="Keeling P."/>
            <person name="Hampl V."/>
        </authorList>
    </citation>
    <scope>NUCLEOTIDE SEQUENCE</scope>
    <source>
        <strain evidence="1">STM</strain>
    </source>
</reference>
<dbReference type="InterPro" id="IPR023296">
    <property type="entry name" value="Glyco_hydro_beta-prop_sf"/>
</dbReference>
<dbReference type="EMBL" id="SNRY01001853">
    <property type="protein sequence ID" value="KAA6328244.1"/>
    <property type="molecule type" value="Genomic_DNA"/>
</dbReference>